<dbReference type="EMBL" id="JASSZA010000005">
    <property type="protein sequence ID" value="KAK2111979.1"/>
    <property type="molecule type" value="Genomic_DNA"/>
</dbReference>
<keyword evidence="2" id="KW-1185">Reference proteome</keyword>
<sequence>MWVLKDGKIYAPYEAPVIAHTLPRELFHVYFPLSLRQILLVTFSLPSREAHQQHRMAPSEPSLSFERHEIMHVGHIPGHYASKCTKTQLIEDLIKTNLWPGEDAQWSYYGIVSHEVNK</sequence>
<reference evidence="1 2" key="1">
    <citation type="submission" date="2023-05" db="EMBL/GenBank/DDBJ databases">
        <title>B98-5 Cell Line De Novo Hybrid Assembly: An Optical Mapping Approach.</title>
        <authorList>
            <person name="Kananen K."/>
            <person name="Auerbach J.A."/>
            <person name="Kautto E."/>
            <person name="Blachly J.S."/>
        </authorList>
    </citation>
    <scope>NUCLEOTIDE SEQUENCE [LARGE SCALE GENOMIC DNA]</scope>
    <source>
        <strain evidence="1">B95-8</strain>
        <tissue evidence="1">Cell line</tissue>
    </source>
</reference>
<comment type="caution">
    <text evidence="1">The sequence shown here is derived from an EMBL/GenBank/DDBJ whole genome shotgun (WGS) entry which is preliminary data.</text>
</comment>
<evidence type="ECO:0000313" key="2">
    <source>
        <dbReference type="Proteomes" id="UP001266305"/>
    </source>
</evidence>
<protein>
    <submittedName>
        <fullName evidence="1">Uncharacterized protein</fullName>
    </submittedName>
</protein>
<name>A0ABQ9VRI8_SAGOE</name>
<accession>A0ABQ9VRI8</accession>
<gene>
    <name evidence="1" type="ORF">P7K49_011726</name>
</gene>
<proteinExistence type="predicted"/>
<dbReference type="Proteomes" id="UP001266305">
    <property type="component" value="Unassembled WGS sequence"/>
</dbReference>
<organism evidence="1 2">
    <name type="scientific">Saguinus oedipus</name>
    <name type="common">Cotton-top tamarin</name>
    <name type="synonym">Oedipomidas oedipus</name>
    <dbReference type="NCBI Taxonomy" id="9490"/>
    <lineage>
        <taxon>Eukaryota</taxon>
        <taxon>Metazoa</taxon>
        <taxon>Chordata</taxon>
        <taxon>Craniata</taxon>
        <taxon>Vertebrata</taxon>
        <taxon>Euteleostomi</taxon>
        <taxon>Mammalia</taxon>
        <taxon>Eutheria</taxon>
        <taxon>Euarchontoglires</taxon>
        <taxon>Primates</taxon>
        <taxon>Haplorrhini</taxon>
        <taxon>Platyrrhini</taxon>
        <taxon>Cebidae</taxon>
        <taxon>Callitrichinae</taxon>
        <taxon>Saguinus</taxon>
    </lineage>
</organism>
<evidence type="ECO:0000313" key="1">
    <source>
        <dbReference type="EMBL" id="KAK2111979.1"/>
    </source>
</evidence>